<dbReference type="SUPFAM" id="SSF56219">
    <property type="entry name" value="DNase I-like"/>
    <property type="match status" value="1"/>
</dbReference>
<dbReference type="InterPro" id="IPR005135">
    <property type="entry name" value="Endo/exonuclease/phosphatase"/>
</dbReference>
<dbReference type="CDD" id="cd09083">
    <property type="entry name" value="EEP-1"/>
    <property type="match status" value="1"/>
</dbReference>
<feature type="domain" description="Endonuclease/exonuclease/phosphatase" evidence="1">
    <location>
        <begin position="48"/>
        <end position="316"/>
    </location>
</feature>
<dbReference type="EMBL" id="VAUV01000001">
    <property type="protein sequence ID" value="TLD72646.1"/>
    <property type="molecule type" value="Genomic_DNA"/>
</dbReference>
<reference evidence="2 3" key="1">
    <citation type="submission" date="2019-05" db="EMBL/GenBank/DDBJ databases">
        <title>Verrucobacter flavum gen. nov., sp. nov. a new member of the family Verrucomicrobiaceae.</title>
        <authorList>
            <person name="Szuroczki S."/>
            <person name="Abbaszade G."/>
            <person name="Szabo A."/>
            <person name="Felfoldi T."/>
            <person name="Schumann P."/>
            <person name="Boka K."/>
            <person name="Keki Z."/>
            <person name="Toumi M."/>
            <person name="Toth E."/>
        </authorList>
    </citation>
    <scope>NUCLEOTIDE SEQUENCE [LARGE SCALE GENOMIC DNA]</scope>
    <source>
        <strain evidence="2 3">MG-N-17</strain>
    </source>
</reference>
<gene>
    <name evidence="2" type="ORF">FEM03_00790</name>
</gene>
<dbReference type="Proteomes" id="UP000306196">
    <property type="component" value="Unassembled WGS sequence"/>
</dbReference>
<proteinExistence type="predicted"/>
<dbReference type="PANTHER" id="PTHR12121">
    <property type="entry name" value="CARBON CATABOLITE REPRESSOR PROTEIN 4"/>
    <property type="match status" value="1"/>
</dbReference>
<organism evidence="2 3">
    <name type="scientific">Phragmitibacter flavus</name>
    <dbReference type="NCBI Taxonomy" id="2576071"/>
    <lineage>
        <taxon>Bacteria</taxon>
        <taxon>Pseudomonadati</taxon>
        <taxon>Verrucomicrobiota</taxon>
        <taxon>Verrucomicrobiia</taxon>
        <taxon>Verrucomicrobiales</taxon>
        <taxon>Verrucomicrobiaceae</taxon>
        <taxon>Phragmitibacter</taxon>
    </lineage>
</organism>
<keyword evidence="2" id="KW-0269">Exonuclease</keyword>
<evidence type="ECO:0000259" key="1">
    <source>
        <dbReference type="Pfam" id="PF03372"/>
    </source>
</evidence>
<protein>
    <submittedName>
        <fullName evidence="2">Endonuclease/exonuclease/phosphatase family protein</fullName>
    </submittedName>
</protein>
<dbReference type="Pfam" id="PF03372">
    <property type="entry name" value="Exo_endo_phos"/>
    <property type="match status" value="1"/>
</dbReference>
<dbReference type="InterPro" id="IPR050410">
    <property type="entry name" value="CCR4/nocturin_mRNA_transcr"/>
</dbReference>
<dbReference type="OrthoDB" id="9793162at2"/>
<keyword evidence="3" id="KW-1185">Reference proteome</keyword>
<sequence>MTTFDKTSNPSNLRLLTLTTSRSIIIRVMLLGVIWCTSIQSSHAIVVGSYNIRYDNSKDETNGNGWAQRASVIASLIRFHQFDILGSQEALKHQVDQLQSLLPAFAHSGCGRDDGQNEGEFAAIFYRKDLFTLKDGGTFWLSETPEKPSIGWDAKFMRICTWVKLDNIKTGRTLFVFNTHFDHHGTIARVESARLLVRSVQAIAKDQPVVLTGDFNADQTSEGYLILHGVDLLRDAFATAEEKYVLNGTANGFQIANFTDRRIDHIFHTRDFKVSRYGVLTDSYRVSTGDEREVTSTAFPVEVKFKNVEARIPSDHFPILVELD</sequence>
<dbReference type="InterPro" id="IPR036691">
    <property type="entry name" value="Endo/exonu/phosph_ase_sf"/>
</dbReference>
<accession>A0A5R8KJZ7</accession>
<dbReference type="PANTHER" id="PTHR12121:SF36">
    <property type="entry name" value="ENDONUCLEASE_EXONUCLEASE_PHOSPHATASE DOMAIN-CONTAINING PROTEIN"/>
    <property type="match status" value="1"/>
</dbReference>
<evidence type="ECO:0000313" key="2">
    <source>
        <dbReference type="EMBL" id="TLD72646.1"/>
    </source>
</evidence>
<dbReference type="Gene3D" id="3.60.10.10">
    <property type="entry name" value="Endonuclease/exonuclease/phosphatase"/>
    <property type="match status" value="1"/>
</dbReference>
<keyword evidence="2" id="KW-0255">Endonuclease</keyword>
<keyword evidence="2" id="KW-0378">Hydrolase</keyword>
<comment type="caution">
    <text evidence="2">The sequence shown here is derived from an EMBL/GenBank/DDBJ whole genome shotgun (WGS) entry which is preliminary data.</text>
</comment>
<dbReference type="GO" id="GO:0004519">
    <property type="term" value="F:endonuclease activity"/>
    <property type="evidence" value="ECO:0007669"/>
    <property type="project" value="UniProtKB-KW"/>
</dbReference>
<evidence type="ECO:0000313" key="3">
    <source>
        <dbReference type="Proteomes" id="UP000306196"/>
    </source>
</evidence>
<keyword evidence="2" id="KW-0540">Nuclease</keyword>
<dbReference type="GO" id="GO:0000175">
    <property type="term" value="F:3'-5'-RNA exonuclease activity"/>
    <property type="evidence" value="ECO:0007669"/>
    <property type="project" value="TreeGrafter"/>
</dbReference>
<name>A0A5R8KJZ7_9BACT</name>
<dbReference type="AlphaFoldDB" id="A0A5R8KJZ7"/>